<dbReference type="Pfam" id="PF03704">
    <property type="entry name" value="BTAD"/>
    <property type="match status" value="1"/>
</dbReference>
<evidence type="ECO:0000313" key="9">
    <source>
        <dbReference type="Proteomes" id="UP000625682"/>
    </source>
</evidence>
<dbReference type="GO" id="GO:0000160">
    <property type="term" value="P:phosphorelay signal transduction system"/>
    <property type="evidence" value="ECO:0007669"/>
    <property type="project" value="UniProtKB-KW"/>
</dbReference>
<keyword evidence="3" id="KW-0805">Transcription regulation</keyword>
<feature type="DNA-binding region" description="OmpR/PhoB-type" evidence="6">
    <location>
        <begin position="1"/>
        <end position="100"/>
    </location>
</feature>
<dbReference type="SUPFAM" id="SSF48452">
    <property type="entry name" value="TPR-like"/>
    <property type="match status" value="1"/>
</dbReference>
<dbReference type="GO" id="GO:0003677">
    <property type="term" value="F:DNA binding"/>
    <property type="evidence" value="ECO:0007669"/>
    <property type="project" value="UniProtKB-UniRule"/>
</dbReference>
<accession>A0A917NQA3</accession>
<evidence type="ECO:0000256" key="6">
    <source>
        <dbReference type="PROSITE-ProRule" id="PRU01091"/>
    </source>
</evidence>
<dbReference type="InterPro" id="IPR001867">
    <property type="entry name" value="OmpR/PhoB-type_DNA-bd"/>
</dbReference>
<reference evidence="8" key="1">
    <citation type="journal article" date="2014" name="Int. J. Syst. Evol. Microbiol.">
        <title>Complete genome sequence of Corynebacterium casei LMG S-19264T (=DSM 44701T), isolated from a smear-ripened cheese.</title>
        <authorList>
            <consortium name="US DOE Joint Genome Institute (JGI-PGF)"/>
            <person name="Walter F."/>
            <person name="Albersmeier A."/>
            <person name="Kalinowski J."/>
            <person name="Ruckert C."/>
        </authorList>
    </citation>
    <scope>NUCLEOTIDE SEQUENCE</scope>
    <source>
        <strain evidence="8">CGMCC 4.7272</strain>
    </source>
</reference>
<proteinExistence type="inferred from homology"/>
<reference evidence="8" key="2">
    <citation type="submission" date="2020-09" db="EMBL/GenBank/DDBJ databases">
        <authorList>
            <person name="Sun Q."/>
            <person name="Zhou Y."/>
        </authorList>
    </citation>
    <scope>NUCLEOTIDE SEQUENCE</scope>
    <source>
        <strain evidence="8">CGMCC 4.7272</strain>
    </source>
</reference>
<feature type="domain" description="OmpR/PhoB-type" evidence="7">
    <location>
        <begin position="1"/>
        <end position="100"/>
    </location>
</feature>
<dbReference type="Gene3D" id="1.25.40.10">
    <property type="entry name" value="Tetratricopeptide repeat domain"/>
    <property type="match status" value="1"/>
</dbReference>
<keyword evidence="2" id="KW-0902">Two-component regulatory system</keyword>
<dbReference type="PANTHER" id="PTHR35807">
    <property type="entry name" value="TRANSCRIPTIONAL REGULATOR REDD-RELATED"/>
    <property type="match status" value="1"/>
</dbReference>
<evidence type="ECO:0000256" key="1">
    <source>
        <dbReference type="ARBA" id="ARBA00005820"/>
    </source>
</evidence>
<protein>
    <recommendedName>
        <fullName evidence="7">OmpR/PhoB-type domain-containing protein</fullName>
    </recommendedName>
</protein>
<dbReference type="EMBL" id="BMMU01000002">
    <property type="protein sequence ID" value="GGJ14770.1"/>
    <property type="molecule type" value="Genomic_DNA"/>
</dbReference>
<dbReference type="InterPro" id="IPR016032">
    <property type="entry name" value="Sig_transdc_resp-reg_C-effctor"/>
</dbReference>
<evidence type="ECO:0000259" key="7">
    <source>
        <dbReference type="PROSITE" id="PS51755"/>
    </source>
</evidence>
<dbReference type="PROSITE" id="PS51755">
    <property type="entry name" value="OMPR_PHOB"/>
    <property type="match status" value="1"/>
</dbReference>
<dbReference type="PANTHER" id="PTHR35807:SF1">
    <property type="entry name" value="TRANSCRIPTIONAL REGULATOR REDD"/>
    <property type="match status" value="1"/>
</dbReference>
<evidence type="ECO:0000256" key="5">
    <source>
        <dbReference type="ARBA" id="ARBA00023163"/>
    </source>
</evidence>
<dbReference type="InterPro" id="IPR005158">
    <property type="entry name" value="BTAD"/>
</dbReference>
<dbReference type="SMART" id="SM00862">
    <property type="entry name" value="Trans_reg_C"/>
    <property type="match status" value="1"/>
</dbReference>
<keyword evidence="5" id="KW-0804">Transcription</keyword>
<comment type="caution">
    <text evidence="8">The sequence shown here is derived from an EMBL/GenBank/DDBJ whole genome shotgun (WGS) entry which is preliminary data.</text>
</comment>
<dbReference type="CDD" id="cd15831">
    <property type="entry name" value="BTAD"/>
    <property type="match status" value="1"/>
</dbReference>
<organism evidence="8 9">
    <name type="scientific">Streptomyces lacrimifluminis</name>
    <dbReference type="NCBI Taxonomy" id="1500077"/>
    <lineage>
        <taxon>Bacteria</taxon>
        <taxon>Bacillati</taxon>
        <taxon>Actinomycetota</taxon>
        <taxon>Actinomycetes</taxon>
        <taxon>Kitasatosporales</taxon>
        <taxon>Streptomycetaceae</taxon>
        <taxon>Streptomyces</taxon>
    </lineage>
</organism>
<dbReference type="InterPro" id="IPR036388">
    <property type="entry name" value="WH-like_DNA-bd_sf"/>
</dbReference>
<dbReference type="GO" id="GO:0006355">
    <property type="term" value="P:regulation of DNA-templated transcription"/>
    <property type="evidence" value="ECO:0007669"/>
    <property type="project" value="InterPro"/>
</dbReference>
<dbReference type="Proteomes" id="UP000625682">
    <property type="component" value="Unassembled WGS sequence"/>
</dbReference>
<evidence type="ECO:0000256" key="3">
    <source>
        <dbReference type="ARBA" id="ARBA00023015"/>
    </source>
</evidence>
<evidence type="ECO:0000313" key="8">
    <source>
        <dbReference type="EMBL" id="GGJ14770.1"/>
    </source>
</evidence>
<dbReference type="Gene3D" id="1.10.10.10">
    <property type="entry name" value="Winged helix-like DNA-binding domain superfamily/Winged helix DNA-binding domain"/>
    <property type="match status" value="1"/>
</dbReference>
<dbReference type="SUPFAM" id="SSF46894">
    <property type="entry name" value="C-terminal effector domain of the bipartite response regulators"/>
    <property type="match status" value="1"/>
</dbReference>
<dbReference type="AlphaFoldDB" id="A0A917NQA3"/>
<keyword evidence="9" id="KW-1185">Reference proteome</keyword>
<dbReference type="InterPro" id="IPR051677">
    <property type="entry name" value="AfsR-DnrI-RedD_regulator"/>
</dbReference>
<evidence type="ECO:0000256" key="4">
    <source>
        <dbReference type="ARBA" id="ARBA00023125"/>
    </source>
</evidence>
<dbReference type="SMART" id="SM01043">
    <property type="entry name" value="BTAD"/>
    <property type="match status" value="1"/>
</dbReference>
<evidence type="ECO:0000256" key="2">
    <source>
        <dbReference type="ARBA" id="ARBA00023012"/>
    </source>
</evidence>
<comment type="similarity">
    <text evidence="1">Belongs to the AfsR/DnrI/RedD regulatory family.</text>
</comment>
<gene>
    <name evidence="8" type="ORF">GCM10012282_08830</name>
</gene>
<name>A0A917NQA3_9ACTN</name>
<sequence length="275" mass="30135">MHFSVLGPLVMANGGKSFVPSAPKQRQLLALLLVDANQSVSVDACIEELWENRPPFSARSTLQTYVLHLRRAFSQIPEVGRLAEAKKILQTGDRGYRLVVCDGALDLHTFERLVERARTALAAGDDRKGAALLADALAVWRGPALADVQVGPLLQAHVVGLAEYRLHILEQRIEADLRLGRHHELVRELSALTAQRPTHENLHAQLMLALYRSGRPAQALEAFHRLRHVLSGELGLEPSPRMHRFHQAVLTGDSALETPVSAASPLTLDLSLSAG</sequence>
<dbReference type="InterPro" id="IPR011990">
    <property type="entry name" value="TPR-like_helical_dom_sf"/>
</dbReference>
<dbReference type="Pfam" id="PF00486">
    <property type="entry name" value="Trans_reg_C"/>
    <property type="match status" value="1"/>
</dbReference>
<keyword evidence="4 6" id="KW-0238">DNA-binding</keyword>